<dbReference type="PANTHER" id="PTHR13800:SF12">
    <property type="entry name" value="TRANSIENT RECEPTOR POTENTIAL CATION CHANNEL SUBFAMILY M MEMBER-LIKE 2"/>
    <property type="match status" value="1"/>
</dbReference>
<dbReference type="GO" id="GO:0099604">
    <property type="term" value="F:ligand-gated calcium channel activity"/>
    <property type="evidence" value="ECO:0007669"/>
    <property type="project" value="TreeGrafter"/>
</dbReference>
<dbReference type="Pfam" id="PF18139">
    <property type="entry name" value="LSDAT_euk"/>
    <property type="match status" value="1"/>
</dbReference>
<feature type="domain" description="TRPM SLOG" evidence="1">
    <location>
        <begin position="7"/>
        <end position="272"/>
    </location>
</feature>
<reference evidence="3" key="1">
    <citation type="submission" date="2022-11" db="UniProtKB">
        <authorList>
            <consortium name="WormBaseParasite"/>
        </authorList>
    </citation>
    <scope>IDENTIFICATION</scope>
</reference>
<dbReference type="GO" id="GO:0005886">
    <property type="term" value="C:plasma membrane"/>
    <property type="evidence" value="ECO:0007669"/>
    <property type="project" value="TreeGrafter"/>
</dbReference>
<dbReference type="PANTHER" id="PTHR13800">
    <property type="entry name" value="TRANSIENT RECEPTOR POTENTIAL CATION CHANNEL, SUBFAMILY M, MEMBER 6"/>
    <property type="match status" value="1"/>
</dbReference>
<proteinExistence type="predicted"/>
<accession>A0A914UQD5</accession>
<organism evidence="2 3">
    <name type="scientific">Plectus sambesii</name>
    <dbReference type="NCBI Taxonomy" id="2011161"/>
    <lineage>
        <taxon>Eukaryota</taxon>
        <taxon>Metazoa</taxon>
        <taxon>Ecdysozoa</taxon>
        <taxon>Nematoda</taxon>
        <taxon>Chromadorea</taxon>
        <taxon>Plectida</taxon>
        <taxon>Plectina</taxon>
        <taxon>Plectoidea</taxon>
        <taxon>Plectidae</taxon>
        <taxon>Plectus</taxon>
    </lineage>
</organism>
<evidence type="ECO:0000313" key="3">
    <source>
        <dbReference type="WBParaSite" id="PSAMB.scaffold11560size3266.g34276.t1"/>
    </source>
</evidence>
<evidence type="ECO:0000313" key="2">
    <source>
        <dbReference type="Proteomes" id="UP000887566"/>
    </source>
</evidence>
<dbReference type="InterPro" id="IPR050927">
    <property type="entry name" value="TRPM"/>
</dbReference>
<protein>
    <submittedName>
        <fullName evidence="3">TRPM SLOG domain-containing protein</fullName>
    </submittedName>
</protein>
<name>A0A914UQD5_9BILA</name>
<sequence length="277" mass="31297">MVFRKAAKYVRLSNESDMNRVVELMTKHWDLVKPEIKPGVILSVVGGGGHFRLSDSRKKAIFDEGLIKVIEMTNGWILSQGMNSGVSKAVGDAVREGQSFQLDPSGEITRTIHCVGITPWNIIKGRDDLIVSDPEKTKTTEVRYRVDQLPSLYTLNPDHSHFLFIDDGYAYEEENTEKLQTALEANSIVEFQAKLEKQLRIINYPVICLLIDGDYKSFIRIRASLQKDTSVLICKGTGQMADVLAEAVTFFRTKSDSLGEREFHKHLESVIEENNFV</sequence>
<keyword evidence="2" id="KW-1185">Reference proteome</keyword>
<dbReference type="WBParaSite" id="PSAMB.scaffold11560size3266.g34276.t1">
    <property type="protein sequence ID" value="PSAMB.scaffold11560size3266.g34276.t1"/>
    <property type="gene ID" value="PSAMB.scaffold11560size3266.g34276"/>
</dbReference>
<dbReference type="AlphaFoldDB" id="A0A914UQD5"/>
<dbReference type="Proteomes" id="UP000887566">
    <property type="component" value="Unplaced"/>
</dbReference>
<dbReference type="InterPro" id="IPR041491">
    <property type="entry name" value="TRPM_SLOG"/>
</dbReference>
<evidence type="ECO:0000259" key="1">
    <source>
        <dbReference type="Pfam" id="PF18139"/>
    </source>
</evidence>